<evidence type="ECO:0000313" key="1">
    <source>
        <dbReference type="EMBL" id="TGN68269.1"/>
    </source>
</evidence>
<evidence type="ECO:0008006" key="3">
    <source>
        <dbReference type="Google" id="ProtNLM"/>
    </source>
</evidence>
<protein>
    <recommendedName>
        <fullName evidence="3">Phage tail assembly chaperone</fullName>
    </recommendedName>
</protein>
<gene>
    <name evidence="1" type="ORF">E4L95_01925</name>
</gene>
<accession>A0A4Z1CS83</accession>
<comment type="caution">
    <text evidence="1">The sequence shown here is derived from an EMBL/GenBank/DDBJ whole genome shotgun (WGS) entry which is preliminary data.</text>
</comment>
<dbReference type="AlphaFoldDB" id="A0A4Z1CS83"/>
<name>A0A4Z1CS83_9RHOB</name>
<dbReference type="Proteomes" id="UP000297972">
    <property type="component" value="Unassembled WGS sequence"/>
</dbReference>
<reference evidence="1 2" key="1">
    <citation type="submission" date="2019-03" db="EMBL/GenBank/DDBJ databases">
        <authorList>
            <person name="Li J."/>
        </authorList>
    </citation>
    <scope>NUCLEOTIDE SEQUENCE [LARGE SCALE GENOMIC DNA]</scope>
    <source>
        <strain evidence="1 2">3058</strain>
    </source>
</reference>
<proteinExistence type="predicted"/>
<organism evidence="1 2">
    <name type="scientific">Paracoccus liaowanqingii</name>
    <dbReference type="NCBI Taxonomy" id="2560053"/>
    <lineage>
        <taxon>Bacteria</taxon>
        <taxon>Pseudomonadati</taxon>
        <taxon>Pseudomonadota</taxon>
        <taxon>Alphaproteobacteria</taxon>
        <taxon>Rhodobacterales</taxon>
        <taxon>Paracoccaceae</taxon>
        <taxon>Paracoccus</taxon>
    </lineage>
</organism>
<dbReference type="OrthoDB" id="7306418at2"/>
<sequence>MSLQPAFEIVLEAHGQTVTLRASLRAAVTLDAMPGGFPQVHNQISRLSYTAIRAVILATATDRQAAHRFLAASADMPLRESLPDAQAACLAVLASILPQPDEAAQSRATTAEAMPLRAYFQTLYEYATGWLGWTPAEAWAASTTEIEAAFAAHVDRLVKMTPGMSGDQSTRSASTTYTAERLREIDDLGHDPAFDRAAFAKFKARHRRHDLHPDPSMVI</sequence>
<keyword evidence="2" id="KW-1185">Reference proteome</keyword>
<evidence type="ECO:0000313" key="2">
    <source>
        <dbReference type="Proteomes" id="UP000297972"/>
    </source>
</evidence>
<dbReference type="RefSeq" id="WP_135816146.1">
    <property type="nucleotide sequence ID" value="NZ_SRPG01000009.1"/>
</dbReference>
<dbReference type="EMBL" id="SRPG01000009">
    <property type="protein sequence ID" value="TGN68269.1"/>
    <property type="molecule type" value="Genomic_DNA"/>
</dbReference>